<feature type="compositionally biased region" description="Polar residues" evidence="1">
    <location>
        <begin position="44"/>
        <end position="54"/>
    </location>
</feature>
<organism evidence="2 3">
    <name type="scientific">Colletotrichum spinosum</name>
    <dbReference type="NCBI Taxonomy" id="1347390"/>
    <lineage>
        <taxon>Eukaryota</taxon>
        <taxon>Fungi</taxon>
        <taxon>Dikarya</taxon>
        <taxon>Ascomycota</taxon>
        <taxon>Pezizomycotina</taxon>
        <taxon>Sordariomycetes</taxon>
        <taxon>Hypocreomycetidae</taxon>
        <taxon>Glomerellales</taxon>
        <taxon>Glomerellaceae</taxon>
        <taxon>Colletotrichum</taxon>
        <taxon>Colletotrichum orbiculare species complex</taxon>
    </lineage>
</organism>
<name>A0A4R8QFB7_9PEZI</name>
<evidence type="ECO:0000256" key="1">
    <source>
        <dbReference type="SAM" id="MobiDB-lite"/>
    </source>
</evidence>
<comment type="caution">
    <text evidence="2">The sequence shown here is derived from an EMBL/GenBank/DDBJ whole genome shotgun (WGS) entry which is preliminary data.</text>
</comment>
<dbReference type="Proteomes" id="UP000295083">
    <property type="component" value="Unassembled WGS sequence"/>
</dbReference>
<evidence type="ECO:0000313" key="3">
    <source>
        <dbReference type="Proteomes" id="UP000295083"/>
    </source>
</evidence>
<dbReference type="EMBL" id="QAPG01000075">
    <property type="protein sequence ID" value="TDZ32603.1"/>
    <property type="molecule type" value="Genomic_DNA"/>
</dbReference>
<feature type="compositionally biased region" description="Low complexity" evidence="1">
    <location>
        <begin position="55"/>
        <end position="70"/>
    </location>
</feature>
<evidence type="ECO:0000313" key="2">
    <source>
        <dbReference type="EMBL" id="TDZ32603.1"/>
    </source>
</evidence>
<sequence length="537" mass="60033">MFDMDLDMPSYDESMWPYETHFADALYFYPDKTEDMESAPGSVDGSQSSNMLPRSSSTDGSLSSSDGPPSAATPDPPLGSSPHFDISEDRSRQGSHEELIGLRRYDDKLTTPQLDPRQDLPRPSKLHITHIPDKTKSRHRVVKNVDKVNQVRGAGACNRCRLQKVPCTILGICETCIKACPLAPEVCCTRKDLATVGRECHKRLAGLNRKHDDHVREVLRVGRPEFSDVLFEGRIYFDRECLTGGLPACLRNYTCAAPGGNNLSRGCTFSRDRVQPALMQEEQLKWAEQCELSEDFRTFEGAVESFIKTYAKSGGYVARQRPQFALVDKAHTFKSMYKIYHAPGFFFADKHGNGVVELPLPAQAEMRGVARAALESAERDMLAELDKCLKTPKVVDKDKPAVWAALWQLMFVYRDLLRNVPPWRHNAEPLFNAVAVFYATLFRTTNALKFLEGPKEVWLANDGQRGELVASLESALSLRDTFYQSIVAGVAAIDQRLKVLVVNPEMKVLNRRPNKKAAGGKRGAAHDEDEDEAMGGY</sequence>
<feature type="compositionally biased region" description="Acidic residues" evidence="1">
    <location>
        <begin position="527"/>
        <end position="537"/>
    </location>
</feature>
<reference evidence="2 3" key="1">
    <citation type="submission" date="2018-11" db="EMBL/GenBank/DDBJ databases">
        <title>Genome sequence and assembly of Colletotrichum spinosum.</title>
        <authorList>
            <person name="Gan P."/>
            <person name="Shirasu K."/>
        </authorList>
    </citation>
    <scope>NUCLEOTIDE SEQUENCE [LARGE SCALE GENOMIC DNA]</scope>
    <source>
        <strain evidence="2 3">CBS 515.97</strain>
    </source>
</reference>
<feature type="region of interest" description="Disordered" evidence="1">
    <location>
        <begin position="33"/>
        <end position="127"/>
    </location>
</feature>
<proteinExistence type="predicted"/>
<accession>A0A4R8QFB7</accession>
<gene>
    <name evidence="2" type="ORF">C8035_v012178</name>
</gene>
<protein>
    <submittedName>
        <fullName evidence="2">Uncharacterized protein</fullName>
    </submittedName>
</protein>
<dbReference type="AlphaFoldDB" id="A0A4R8QFB7"/>
<feature type="region of interest" description="Disordered" evidence="1">
    <location>
        <begin position="512"/>
        <end position="537"/>
    </location>
</feature>
<feature type="compositionally biased region" description="Basic and acidic residues" evidence="1">
    <location>
        <begin position="85"/>
        <end position="109"/>
    </location>
</feature>
<keyword evidence="3" id="KW-1185">Reference proteome</keyword>